<proteinExistence type="predicted"/>
<organism evidence="2 3">
    <name type="scientific">Eumeta variegata</name>
    <name type="common">Bagworm moth</name>
    <name type="synonym">Eumeta japonica</name>
    <dbReference type="NCBI Taxonomy" id="151549"/>
    <lineage>
        <taxon>Eukaryota</taxon>
        <taxon>Metazoa</taxon>
        <taxon>Ecdysozoa</taxon>
        <taxon>Arthropoda</taxon>
        <taxon>Hexapoda</taxon>
        <taxon>Insecta</taxon>
        <taxon>Pterygota</taxon>
        <taxon>Neoptera</taxon>
        <taxon>Endopterygota</taxon>
        <taxon>Lepidoptera</taxon>
        <taxon>Glossata</taxon>
        <taxon>Ditrysia</taxon>
        <taxon>Tineoidea</taxon>
        <taxon>Psychidae</taxon>
        <taxon>Oiketicinae</taxon>
        <taxon>Eumeta</taxon>
    </lineage>
</organism>
<sequence length="111" mass="12587">MTDHGILILVSVYLPLPPKKELLRSYLEALFALEGAVILSGDFNSKSTNWNCNYTNSNGRKMEVLAEDIHFNIVPPRSPTHYHNNDNYRPDILDIALMKEVALKLSCIETL</sequence>
<keyword evidence="2" id="KW-0808">Transferase</keyword>
<evidence type="ECO:0000313" key="2">
    <source>
        <dbReference type="EMBL" id="GBP78958.1"/>
    </source>
</evidence>
<evidence type="ECO:0000313" key="3">
    <source>
        <dbReference type="Proteomes" id="UP000299102"/>
    </source>
</evidence>
<accession>A0A4C1YS38</accession>
<keyword evidence="3" id="KW-1185">Reference proteome</keyword>
<protein>
    <submittedName>
        <fullName evidence="2">RNA-directed DNA polymerase from mobile element jockey</fullName>
    </submittedName>
</protein>
<name>A0A4C1YS38_EUMVA</name>
<dbReference type="Proteomes" id="UP000299102">
    <property type="component" value="Unassembled WGS sequence"/>
</dbReference>
<evidence type="ECO:0000259" key="1">
    <source>
        <dbReference type="Pfam" id="PF14529"/>
    </source>
</evidence>
<reference evidence="2 3" key="1">
    <citation type="journal article" date="2019" name="Commun. Biol.">
        <title>The bagworm genome reveals a unique fibroin gene that provides high tensile strength.</title>
        <authorList>
            <person name="Kono N."/>
            <person name="Nakamura H."/>
            <person name="Ohtoshi R."/>
            <person name="Tomita M."/>
            <person name="Numata K."/>
            <person name="Arakawa K."/>
        </authorList>
    </citation>
    <scope>NUCLEOTIDE SEQUENCE [LARGE SCALE GENOMIC DNA]</scope>
</reference>
<comment type="caution">
    <text evidence="2">The sequence shown here is derived from an EMBL/GenBank/DDBJ whole genome shotgun (WGS) entry which is preliminary data.</text>
</comment>
<dbReference type="SUPFAM" id="SSF56219">
    <property type="entry name" value="DNase I-like"/>
    <property type="match status" value="1"/>
</dbReference>
<dbReference type="Gene3D" id="3.60.10.10">
    <property type="entry name" value="Endonuclease/exonuclease/phosphatase"/>
    <property type="match status" value="1"/>
</dbReference>
<dbReference type="OrthoDB" id="7487383at2759"/>
<keyword evidence="2" id="KW-0548">Nucleotidyltransferase</keyword>
<dbReference type="Pfam" id="PF14529">
    <property type="entry name" value="Exo_endo_phos_2"/>
    <property type="match status" value="1"/>
</dbReference>
<gene>
    <name evidence="2" type="ORF">EVAR_57834_1</name>
</gene>
<dbReference type="GO" id="GO:0003964">
    <property type="term" value="F:RNA-directed DNA polymerase activity"/>
    <property type="evidence" value="ECO:0007669"/>
    <property type="project" value="UniProtKB-KW"/>
</dbReference>
<dbReference type="AlphaFoldDB" id="A0A4C1YS38"/>
<keyword evidence="2" id="KW-0695">RNA-directed DNA polymerase</keyword>
<dbReference type="InterPro" id="IPR005135">
    <property type="entry name" value="Endo/exonuclease/phosphatase"/>
</dbReference>
<feature type="domain" description="Endonuclease/exonuclease/phosphatase" evidence="1">
    <location>
        <begin position="9"/>
        <end position="105"/>
    </location>
</feature>
<dbReference type="EMBL" id="BGZK01001394">
    <property type="protein sequence ID" value="GBP78958.1"/>
    <property type="molecule type" value="Genomic_DNA"/>
</dbReference>
<dbReference type="InterPro" id="IPR036691">
    <property type="entry name" value="Endo/exonu/phosph_ase_sf"/>
</dbReference>